<keyword evidence="5" id="KW-1185">Reference proteome</keyword>
<dbReference type="PIRSF" id="PIRSF006429">
    <property type="entry name" value="GOGAT_lg_2"/>
    <property type="match status" value="1"/>
</dbReference>
<evidence type="ECO:0000256" key="1">
    <source>
        <dbReference type="ARBA" id="ARBA00009716"/>
    </source>
</evidence>
<dbReference type="EMBL" id="ARYK01000003">
    <property type="protein sequence ID" value="KCZ92688.1"/>
    <property type="molecule type" value="Genomic_DNA"/>
</dbReference>
<dbReference type="GO" id="GO:0006537">
    <property type="term" value="P:glutamate biosynthetic process"/>
    <property type="evidence" value="ECO:0007669"/>
    <property type="project" value="InterPro"/>
</dbReference>
<dbReference type="Proteomes" id="UP000025171">
    <property type="component" value="Unassembled WGS sequence"/>
</dbReference>
<feature type="domain" description="Glutamate synthase" evidence="3">
    <location>
        <begin position="151"/>
        <end position="469"/>
    </location>
</feature>
<comment type="similarity">
    <text evidence="1 2">Belongs to the glutamate synthase family.</text>
</comment>
<evidence type="ECO:0000313" key="5">
    <source>
        <dbReference type="Proteomes" id="UP000025171"/>
    </source>
</evidence>
<dbReference type="InterPro" id="IPR024188">
    <property type="entry name" value="GltB"/>
</dbReference>
<comment type="caution">
    <text evidence="4">The sequence shown here is derived from an EMBL/GenBank/DDBJ whole genome shotgun (WGS) entry which is preliminary data.</text>
</comment>
<dbReference type="PANTHER" id="PTHR43819">
    <property type="entry name" value="ARCHAEAL-TYPE GLUTAMATE SYNTHASE [NADPH]"/>
    <property type="match status" value="1"/>
</dbReference>
<dbReference type="Gene3D" id="3.20.20.70">
    <property type="entry name" value="Aldolase class I"/>
    <property type="match status" value="1"/>
</dbReference>
<dbReference type="PIRSF" id="PIRSF500060">
    <property type="entry name" value="UCP500060"/>
    <property type="match status" value="1"/>
</dbReference>
<proteinExistence type="inferred from homology"/>
<dbReference type="AlphaFoldDB" id="A0A059FQF7"/>
<name>A0A059FQF7_9PROT</name>
<evidence type="ECO:0000259" key="3">
    <source>
        <dbReference type="Pfam" id="PF01645"/>
    </source>
</evidence>
<dbReference type="SUPFAM" id="SSF51395">
    <property type="entry name" value="FMN-linked oxidoreductases"/>
    <property type="match status" value="1"/>
</dbReference>
<dbReference type="GO" id="GO:0015930">
    <property type="term" value="F:glutamate synthase activity"/>
    <property type="evidence" value="ECO:0007669"/>
    <property type="project" value="InterPro"/>
</dbReference>
<evidence type="ECO:0000256" key="2">
    <source>
        <dbReference type="PIRNR" id="PIRNR006429"/>
    </source>
</evidence>
<accession>A0A059FQF7</accession>
<sequence>MPFGLILLSAIGFALALMTGQHMPTWVVIGGGIASPLALLGIYDVIQRPHALWRNFPVLAHIRWIAEELRPFFRSYIVENDTEGRPFNHEQRALVYRRAKNVSSVEPFGSQLDIDKPPYEWLAHSIAARHNSDECPRVSVGAPGTAQPYAASVFNISAMSFGSLGAHAIEALSTGAKKGGFYHDTGEGGVSKYHRAGGGDLVWEIGSGYFGCRARDGSFDAARFEDVAKDPQIKMIEIKLSQGAKPGHGGVLPGAKVTAEIAETRGIPIGETCFSPPGHSAFSTPLEMMDFVARLRDLSGGKPVGIKFCVGNRWEILALCKAMLETGIRTDFMVVDGGEGGTGAAPAEFLDHVGAPLRQGLVLTRNALIGTGLKDDVRIGCSGKQTSAFALAASMALGADWVNTARGFMFSLGCIQSLNCHNNTCPTGIATTDKSRQRGLVVSDKAERVFNYHRNTIRALMEVVGAAGCEHPSELTPRHIMHRVTEDMVKPAHRAYDLLEPDVLLHAPETTLLGREWEMAQAASFKPLVV</sequence>
<dbReference type="InterPro" id="IPR013785">
    <property type="entry name" value="Aldolase_TIM"/>
</dbReference>
<dbReference type="PATRIC" id="fig|1280950.3.peg.1409"/>
<dbReference type="CDD" id="cd02808">
    <property type="entry name" value="GltS_FMN"/>
    <property type="match status" value="1"/>
</dbReference>
<protein>
    <submittedName>
        <fullName evidence="4">Glutamate synthase</fullName>
    </submittedName>
</protein>
<evidence type="ECO:0000313" key="4">
    <source>
        <dbReference type="EMBL" id="KCZ92688.1"/>
    </source>
</evidence>
<dbReference type="InterPro" id="IPR027283">
    <property type="entry name" value="YerD"/>
</dbReference>
<reference evidence="4 5" key="1">
    <citation type="journal article" date="2014" name="Antonie Van Leeuwenhoek">
        <title>Hyphomonas beringensis sp. nov. and Hyphomonas chukchiensis sp. nov., isolated from surface seawater of the Bering Sea and Chukchi Sea.</title>
        <authorList>
            <person name="Li C."/>
            <person name="Lai Q."/>
            <person name="Li G."/>
            <person name="Dong C."/>
            <person name="Wang J."/>
            <person name="Liao Y."/>
            <person name="Shao Z."/>
        </authorList>
    </citation>
    <scope>NUCLEOTIDE SEQUENCE [LARGE SCALE GENOMIC DNA]</scope>
    <source>
        <strain evidence="4 5">MHS-2</strain>
    </source>
</reference>
<dbReference type="eggNOG" id="COG0069">
    <property type="taxonomic scope" value="Bacteria"/>
</dbReference>
<dbReference type="PANTHER" id="PTHR43819:SF1">
    <property type="entry name" value="ARCHAEAL-TYPE GLUTAMATE SYNTHASE [NADPH]"/>
    <property type="match status" value="1"/>
</dbReference>
<organism evidence="4 5">
    <name type="scientific">Hyphomonas johnsonii MHS-2</name>
    <dbReference type="NCBI Taxonomy" id="1280950"/>
    <lineage>
        <taxon>Bacteria</taxon>
        <taxon>Pseudomonadati</taxon>
        <taxon>Pseudomonadota</taxon>
        <taxon>Alphaproteobacteria</taxon>
        <taxon>Hyphomonadales</taxon>
        <taxon>Hyphomonadaceae</taxon>
        <taxon>Hyphomonas</taxon>
    </lineage>
</organism>
<dbReference type="STRING" id="1280950.HJO_07032"/>
<dbReference type="Pfam" id="PF01645">
    <property type="entry name" value="Glu_synthase"/>
    <property type="match status" value="1"/>
</dbReference>
<dbReference type="InterPro" id="IPR002932">
    <property type="entry name" value="Glu_synthdom"/>
</dbReference>
<gene>
    <name evidence="4" type="ORF">HJO_07032</name>
</gene>